<dbReference type="Gene3D" id="1.20.1560.10">
    <property type="entry name" value="ABC transporter type 1, transmembrane domain"/>
    <property type="match status" value="1"/>
</dbReference>
<dbReference type="PANTHER" id="PTHR43394">
    <property type="entry name" value="ATP-DEPENDENT PERMEASE MDL1, MITOCHONDRIAL"/>
    <property type="match status" value="1"/>
</dbReference>
<dbReference type="PROSITE" id="PS00211">
    <property type="entry name" value="ABC_TRANSPORTER_1"/>
    <property type="match status" value="1"/>
</dbReference>
<dbReference type="GO" id="GO:0016020">
    <property type="term" value="C:membrane"/>
    <property type="evidence" value="ECO:0007669"/>
    <property type="project" value="InterPro"/>
</dbReference>
<keyword evidence="4 12" id="KW-0812">Transmembrane</keyword>
<dbReference type="SMART" id="SM00382">
    <property type="entry name" value="AAA"/>
    <property type="match status" value="1"/>
</dbReference>
<keyword evidence="9 12" id="KW-1133">Transmembrane helix</keyword>
<dbReference type="InterPro" id="IPR039421">
    <property type="entry name" value="Type_1_exporter"/>
</dbReference>
<dbReference type="CDD" id="cd03249">
    <property type="entry name" value="ABC_MTABC3_MDL1_MDL2"/>
    <property type="match status" value="1"/>
</dbReference>
<dbReference type="PROSITE" id="PS50929">
    <property type="entry name" value="ABC_TM1F"/>
    <property type="match status" value="1"/>
</dbReference>
<dbReference type="GeneID" id="136800717"/>
<evidence type="ECO:0000259" key="13">
    <source>
        <dbReference type="PROSITE" id="PS50893"/>
    </source>
</evidence>
<name>A0A7M5TTF3_9CNID</name>
<sequence>MKKVPSILSVTLIAVIDLLACILIFVLLEDQKDIDDEIFSFSYGGSTFDLVIWSCFRLCIFLGASIGLVRNPNSVKKFRNSTKMMVYYGCGQAIYVVLKIMFFTEYNMDKMGKRVWLLIGISLFTCLTPYIGWKIYADVPIVKRKQGFTSINDDGDDTDSIKSDDSEKEENLNALDKEVADQYGSFHSIRQLVALAKDDLPYVMIAIFSLLLCSAAQIFLPYYTGQVLNYIVIDRSVEKFKEAMLYMAIITLAAGFFSGTRAGFFTLVFARYVLRLQKQLFESIMKMEIGFFDVRKTGEITSRLTSDCTKVGDGLGLNFNIFLRSIVRVIGILAFMLKISWRLSIVTLVSVPVIGILSEAFGDKYRKLAEQVQNSLAVANESAEEAISCMRTVRSFAAESEEVDRYSEHLQKTYKIRVKEAILVCGYRWSTELTDLTMTLIILYFGGQLVFRNELSGGHLVSFILYSMDLGYAIDDIGNVYTGLMEAVGASKKILVYMQREPKITYDGNQSPDSGIDGHIQFKDVSFSYPSRPDIPVLDKINFTVNKGEVVALVGPSGGGKSSIINLLEHFYEPTNGQVLIDNIDVKNYDHNFIHTTMSLVQQEPVLFARKISENINYGLKPKADQDLIKNSAIMANAHDFVDDLPEKYATETGEKGVQLSGGQKQRVAIARALIRNPTILILDEATSALDSESEYIVQQAINKNLTGRTVLLIAHRLSTVEKADKILVIEKGKIVEEGNHKDLVDKGGVYSALVQRQLLGYDDEHTRGGSRKIDIHKSDDRSHPKGSPEKHSYSVSPVRC</sequence>
<evidence type="ECO:0000256" key="12">
    <source>
        <dbReference type="SAM" id="Phobius"/>
    </source>
</evidence>
<evidence type="ECO:0000313" key="15">
    <source>
        <dbReference type="EnsemblMetazoa" id="CLYHEMP001594.1"/>
    </source>
</evidence>
<dbReference type="GO" id="GO:0016887">
    <property type="term" value="F:ATP hydrolysis activity"/>
    <property type="evidence" value="ECO:0007669"/>
    <property type="project" value="InterPro"/>
</dbReference>
<feature type="compositionally biased region" description="Basic and acidic residues" evidence="11">
    <location>
        <begin position="769"/>
        <end position="793"/>
    </location>
</feature>
<dbReference type="PANTHER" id="PTHR43394:SF19">
    <property type="entry name" value="ABC TRANSPORTER B FAMILY"/>
    <property type="match status" value="1"/>
</dbReference>
<dbReference type="SUPFAM" id="SSF52540">
    <property type="entry name" value="P-loop containing nucleoside triphosphate hydrolases"/>
    <property type="match status" value="1"/>
</dbReference>
<keyword evidence="10 12" id="KW-0472">Membrane</keyword>
<dbReference type="FunFam" id="1.20.1560.10:FF:000058">
    <property type="entry name" value="ABC transporter B family member 25"/>
    <property type="match status" value="1"/>
</dbReference>
<dbReference type="SUPFAM" id="SSF90123">
    <property type="entry name" value="ABC transporter transmembrane region"/>
    <property type="match status" value="1"/>
</dbReference>
<proteinExistence type="inferred from homology"/>
<evidence type="ECO:0000256" key="4">
    <source>
        <dbReference type="ARBA" id="ARBA00022692"/>
    </source>
</evidence>
<dbReference type="GO" id="GO:0012505">
    <property type="term" value="C:endomembrane system"/>
    <property type="evidence" value="ECO:0007669"/>
    <property type="project" value="UniProtKB-SubCell"/>
</dbReference>
<feature type="transmembrane region" description="Helical" evidence="12">
    <location>
        <begin position="115"/>
        <end position="136"/>
    </location>
</feature>
<feature type="transmembrane region" description="Helical" evidence="12">
    <location>
        <begin position="48"/>
        <end position="69"/>
    </location>
</feature>
<evidence type="ECO:0000256" key="6">
    <source>
        <dbReference type="ARBA" id="ARBA00022840"/>
    </source>
</evidence>
<feature type="transmembrane region" description="Helical" evidence="12">
    <location>
        <begin position="7"/>
        <end position="28"/>
    </location>
</feature>
<evidence type="ECO:0000256" key="8">
    <source>
        <dbReference type="ARBA" id="ARBA00022967"/>
    </source>
</evidence>
<feature type="transmembrane region" description="Helical" evidence="12">
    <location>
        <begin position="243"/>
        <end position="270"/>
    </location>
</feature>
<dbReference type="AlphaFoldDB" id="A0A7M5TTF3"/>
<evidence type="ECO:0000256" key="9">
    <source>
        <dbReference type="ARBA" id="ARBA00022989"/>
    </source>
</evidence>
<dbReference type="OrthoDB" id="6500128at2759"/>
<dbReference type="Gene3D" id="3.40.50.300">
    <property type="entry name" value="P-loop containing nucleotide triphosphate hydrolases"/>
    <property type="match status" value="1"/>
</dbReference>
<evidence type="ECO:0000256" key="5">
    <source>
        <dbReference type="ARBA" id="ARBA00022741"/>
    </source>
</evidence>
<dbReference type="InterPro" id="IPR011527">
    <property type="entry name" value="ABC1_TM_dom"/>
</dbReference>
<dbReference type="GO" id="GO:0005524">
    <property type="term" value="F:ATP binding"/>
    <property type="evidence" value="ECO:0007669"/>
    <property type="project" value="UniProtKB-KW"/>
</dbReference>
<dbReference type="PROSITE" id="PS50893">
    <property type="entry name" value="ABC_TRANSPORTER_2"/>
    <property type="match status" value="1"/>
</dbReference>
<protein>
    <submittedName>
        <fullName evidence="15">Uncharacterized protein</fullName>
    </submittedName>
</protein>
<evidence type="ECO:0000256" key="11">
    <source>
        <dbReference type="SAM" id="MobiDB-lite"/>
    </source>
</evidence>
<feature type="domain" description="ABC transmembrane type-1" evidence="14">
    <location>
        <begin position="205"/>
        <end position="486"/>
    </location>
</feature>
<evidence type="ECO:0000256" key="2">
    <source>
        <dbReference type="ARBA" id="ARBA00006493"/>
    </source>
</evidence>
<dbReference type="FunFam" id="3.40.50.300:FF:000140">
    <property type="entry name" value="Lipid A export ATP-binding/permease protein MsbA"/>
    <property type="match status" value="1"/>
</dbReference>
<dbReference type="InterPro" id="IPR017871">
    <property type="entry name" value="ABC_transporter-like_CS"/>
</dbReference>
<dbReference type="InterPro" id="IPR036640">
    <property type="entry name" value="ABC1_TM_sf"/>
</dbReference>
<dbReference type="InterPro" id="IPR027417">
    <property type="entry name" value="P-loop_NTPase"/>
</dbReference>
<dbReference type="EnsemblMetazoa" id="CLYHEMT001594.1">
    <property type="protein sequence ID" value="CLYHEMP001594.1"/>
    <property type="gene ID" value="CLYHEMG001594"/>
</dbReference>
<keyword evidence="7" id="KW-0571">Peptide transport</keyword>
<evidence type="ECO:0000256" key="7">
    <source>
        <dbReference type="ARBA" id="ARBA00022856"/>
    </source>
</evidence>
<comment type="similarity">
    <text evidence="2">Belongs to the ABC transporter superfamily. ABCB family. MHC peptide exporter (TC 3.A.1.209) subfamily.</text>
</comment>
<feature type="transmembrane region" description="Helical" evidence="12">
    <location>
        <begin position="343"/>
        <end position="361"/>
    </location>
</feature>
<dbReference type="RefSeq" id="XP_066913473.1">
    <property type="nucleotide sequence ID" value="XM_067057372.1"/>
</dbReference>
<evidence type="ECO:0000313" key="16">
    <source>
        <dbReference type="Proteomes" id="UP000594262"/>
    </source>
</evidence>
<dbReference type="Proteomes" id="UP000594262">
    <property type="component" value="Unplaced"/>
</dbReference>
<keyword evidence="3" id="KW-0813">Transport</keyword>
<keyword evidence="8" id="KW-1278">Translocase</keyword>
<keyword evidence="5" id="KW-0547">Nucleotide-binding</keyword>
<feature type="region of interest" description="Disordered" evidence="11">
    <location>
        <begin position="769"/>
        <end position="801"/>
    </location>
</feature>
<accession>A0A7M5TTF3</accession>
<dbReference type="Pfam" id="PF00005">
    <property type="entry name" value="ABC_tran"/>
    <property type="match status" value="1"/>
</dbReference>
<comment type="subcellular location">
    <subcellularLocation>
        <location evidence="1">Endomembrane system</location>
        <topology evidence="1">Multi-pass membrane protein</topology>
    </subcellularLocation>
</comment>
<dbReference type="PIRSF" id="PIRSF002773">
    <property type="entry name" value="ABC_prm/ATPase_B"/>
    <property type="match status" value="1"/>
</dbReference>
<evidence type="ECO:0000256" key="1">
    <source>
        <dbReference type="ARBA" id="ARBA00004127"/>
    </source>
</evidence>
<organism evidence="15 16">
    <name type="scientific">Clytia hemisphaerica</name>
    <dbReference type="NCBI Taxonomy" id="252671"/>
    <lineage>
        <taxon>Eukaryota</taxon>
        <taxon>Metazoa</taxon>
        <taxon>Cnidaria</taxon>
        <taxon>Hydrozoa</taxon>
        <taxon>Hydroidolina</taxon>
        <taxon>Leptothecata</taxon>
        <taxon>Obeliida</taxon>
        <taxon>Clytiidae</taxon>
        <taxon>Clytia</taxon>
    </lineage>
</organism>
<feature type="transmembrane region" description="Helical" evidence="12">
    <location>
        <begin position="85"/>
        <end position="103"/>
    </location>
</feature>
<dbReference type="GO" id="GO:0015421">
    <property type="term" value="F:ABC-type oligopeptide transporter activity"/>
    <property type="evidence" value="ECO:0007669"/>
    <property type="project" value="TreeGrafter"/>
</dbReference>
<keyword evidence="6" id="KW-0067">ATP-binding</keyword>
<evidence type="ECO:0000256" key="3">
    <source>
        <dbReference type="ARBA" id="ARBA00022448"/>
    </source>
</evidence>
<feature type="domain" description="ABC transporter" evidence="13">
    <location>
        <begin position="520"/>
        <end position="757"/>
    </location>
</feature>
<dbReference type="InterPro" id="IPR003593">
    <property type="entry name" value="AAA+_ATPase"/>
</dbReference>
<dbReference type="InterPro" id="IPR003439">
    <property type="entry name" value="ABC_transporter-like_ATP-bd"/>
</dbReference>
<reference evidence="15" key="1">
    <citation type="submission" date="2021-01" db="UniProtKB">
        <authorList>
            <consortium name="EnsemblMetazoa"/>
        </authorList>
    </citation>
    <scope>IDENTIFICATION</scope>
</reference>
<keyword evidence="7" id="KW-0653">Protein transport</keyword>
<evidence type="ECO:0000259" key="14">
    <source>
        <dbReference type="PROSITE" id="PS50929"/>
    </source>
</evidence>
<feature type="transmembrane region" description="Helical" evidence="12">
    <location>
        <begin position="200"/>
        <end position="223"/>
    </location>
</feature>
<keyword evidence="16" id="KW-1185">Reference proteome</keyword>
<dbReference type="Pfam" id="PF00664">
    <property type="entry name" value="ABC_membrane"/>
    <property type="match status" value="1"/>
</dbReference>
<evidence type="ECO:0000256" key="10">
    <source>
        <dbReference type="ARBA" id="ARBA00023136"/>
    </source>
</evidence>